<evidence type="ECO:0000256" key="2">
    <source>
        <dbReference type="ARBA" id="ARBA00023015"/>
    </source>
</evidence>
<feature type="domain" description="HTH tetR-type" evidence="6">
    <location>
        <begin position="8"/>
        <end position="68"/>
    </location>
</feature>
<dbReference type="PANTHER" id="PTHR30055:SF226">
    <property type="entry name" value="HTH-TYPE TRANSCRIPTIONAL REGULATOR PKSA"/>
    <property type="match status" value="1"/>
</dbReference>
<dbReference type="InterPro" id="IPR039538">
    <property type="entry name" value="BetI_C"/>
</dbReference>
<dbReference type="AlphaFoldDB" id="A0A0V8GL52"/>
<dbReference type="OrthoDB" id="9816296at2"/>
<dbReference type="RefSeq" id="WP_058265003.1">
    <property type="nucleotide sequence ID" value="NZ_FMYN01000001.1"/>
</dbReference>
<evidence type="ECO:0000256" key="4">
    <source>
        <dbReference type="ARBA" id="ARBA00023163"/>
    </source>
</evidence>
<keyword evidence="1" id="KW-0678">Repressor</keyword>
<reference evidence="7 8" key="1">
    <citation type="journal article" date="2015" name="Int. J. Syst. Evol. Microbiol.">
        <title>Exiguobacterium enclense sp. nov., isolated from sediment.</title>
        <authorList>
            <person name="Dastager S.G."/>
            <person name="Mawlankar R."/>
            <person name="Sonalkar V.V."/>
            <person name="Thorat M.N."/>
            <person name="Mual P."/>
            <person name="Verma A."/>
            <person name="Krishnamurthi S."/>
            <person name="Tang S.K."/>
            <person name="Li W.J."/>
        </authorList>
    </citation>
    <scope>NUCLEOTIDE SEQUENCE [LARGE SCALE GENOMIC DNA]</scope>
    <source>
        <strain evidence="7 8">NIO-1109</strain>
    </source>
</reference>
<evidence type="ECO:0000313" key="7">
    <source>
        <dbReference type="EMBL" id="KSU50985.1"/>
    </source>
</evidence>
<dbReference type="SUPFAM" id="SSF48498">
    <property type="entry name" value="Tetracyclin repressor-like, C-terminal domain"/>
    <property type="match status" value="1"/>
</dbReference>
<dbReference type="GO" id="GO:0000976">
    <property type="term" value="F:transcription cis-regulatory region binding"/>
    <property type="evidence" value="ECO:0007669"/>
    <property type="project" value="TreeGrafter"/>
</dbReference>
<keyword evidence="2" id="KW-0805">Transcription regulation</keyword>
<feature type="DNA-binding region" description="H-T-H motif" evidence="5">
    <location>
        <begin position="31"/>
        <end position="50"/>
    </location>
</feature>
<accession>A0A0V8GL52</accession>
<dbReference type="Proteomes" id="UP000053797">
    <property type="component" value="Unassembled WGS sequence"/>
</dbReference>
<dbReference type="Pfam" id="PF13977">
    <property type="entry name" value="TetR_C_6"/>
    <property type="match status" value="1"/>
</dbReference>
<evidence type="ECO:0000256" key="1">
    <source>
        <dbReference type="ARBA" id="ARBA00022491"/>
    </source>
</evidence>
<organism evidence="7 8">
    <name type="scientific">Exiguobacterium indicum</name>
    <dbReference type="NCBI Taxonomy" id="296995"/>
    <lineage>
        <taxon>Bacteria</taxon>
        <taxon>Bacillati</taxon>
        <taxon>Bacillota</taxon>
        <taxon>Bacilli</taxon>
        <taxon>Bacillales</taxon>
        <taxon>Bacillales Family XII. Incertae Sedis</taxon>
        <taxon>Exiguobacterium</taxon>
    </lineage>
</organism>
<gene>
    <name evidence="7" type="ORF">AS033_06285</name>
</gene>
<evidence type="ECO:0000256" key="5">
    <source>
        <dbReference type="PROSITE-ProRule" id="PRU00335"/>
    </source>
</evidence>
<dbReference type="EMBL" id="LNQL01000001">
    <property type="protein sequence ID" value="KSU50985.1"/>
    <property type="molecule type" value="Genomic_DNA"/>
</dbReference>
<keyword evidence="3 5" id="KW-0238">DNA-binding</keyword>
<dbReference type="InterPro" id="IPR036271">
    <property type="entry name" value="Tet_transcr_reg_TetR-rel_C_sf"/>
</dbReference>
<dbReference type="PROSITE" id="PS50977">
    <property type="entry name" value="HTH_TETR_2"/>
    <property type="match status" value="1"/>
</dbReference>
<dbReference type="Pfam" id="PF00440">
    <property type="entry name" value="TetR_N"/>
    <property type="match status" value="1"/>
</dbReference>
<protein>
    <recommendedName>
        <fullName evidence="6">HTH tetR-type domain-containing protein</fullName>
    </recommendedName>
</protein>
<evidence type="ECO:0000259" key="6">
    <source>
        <dbReference type="PROSITE" id="PS50977"/>
    </source>
</evidence>
<proteinExistence type="predicted"/>
<dbReference type="InterPro" id="IPR009057">
    <property type="entry name" value="Homeodomain-like_sf"/>
</dbReference>
<keyword evidence="4" id="KW-0804">Transcription</keyword>
<dbReference type="GO" id="GO:0003700">
    <property type="term" value="F:DNA-binding transcription factor activity"/>
    <property type="evidence" value="ECO:0007669"/>
    <property type="project" value="TreeGrafter"/>
</dbReference>
<sequence length="199" mass="22800">MPKQVNHEERKRLIAEATWRTISQVGIEQASVRTIAKEAGLSLGALRYYFTTQDELLCFSMDLVQERVQARITTIFEKGGTPEETLCDVLLEVLPYAPEHQLEMQVWFQFMMSAYSSQATENPDDIYHMVQVLLTQIPDGTLRAGLDIELESERLAALVDGLAFHALFRPERLPKERLRHVLVHHLNALFVRPLAIDDK</sequence>
<dbReference type="InterPro" id="IPR050109">
    <property type="entry name" value="HTH-type_TetR-like_transc_reg"/>
</dbReference>
<dbReference type="Gene3D" id="1.10.357.10">
    <property type="entry name" value="Tetracycline Repressor, domain 2"/>
    <property type="match status" value="1"/>
</dbReference>
<name>A0A0V8GL52_9BACL</name>
<dbReference type="PROSITE" id="PS01081">
    <property type="entry name" value="HTH_TETR_1"/>
    <property type="match status" value="1"/>
</dbReference>
<dbReference type="PANTHER" id="PTHR30055">
    <property type="entry name" value="HTH-TYPE TRANSCRIPTIONAL REGULATOR RUTR"/>
    <property type="match status" value="1"/>
</dbReference>
<dbReference type="InterPro" id="IPR001647">
    <property type="entry name" value="HTH_TetR"/>
</dbReference>
<dbReference type="SUPFAM" id="SSF46689">
    <property type="entry name" value="Homeodomain-like"/>
    <property type="match status" value="1"/>
</dbReference>
<evidence type="ECO:0000313" key="8">
    <source>
        <dbReference type="Proteomes" id="UP000053797"/>
    </source>
</evidence>
<dbReference type="InterPro" id="IPR023772">
    <property type="entry name" value="DNA-bd_HTH_TetR-type_CS"/>
</dbReference>
<comment type="caution">
    <text evidence="7">The sequence shown here is derived from an EMBL/GenBank/DDBJ whole genome shotgun (WGS) entry which is preliminary data.</text>
</comment>
<evidence type="ECO:0000256" key="3">
    <source>
        <dbReference type="ARBA" id="ARBA00023125"/>
    </source>
</evidence>